<dbReference type="SUPFAM" id="SSF55874">
    <property type="entry name" value="ATPase domain of HSP90 chaperone/DNA topoisomerase II/histidine kinase"/>
    <property type="match status" value="1"/>
</dbReference>
<dbReference type="Gene3D" id="3.30.565.10">
    <property type="entry name" value="Histidine kinase-like ATPase, C-terminal domain"/>
    <property type="match status" value="1"/>
</dbReference>
<dbReference type="InterPro" id="IPR005467">
    <property type="entry name" value="His_kinase_dom"/>
</dbReference>
<dbReference type="InterPro" id="IPR004358">
    <property type="entry name" value="Sig_transdc_His_kin-like_C"/>
</dbReference>
<dbReference type="GO" id="GO:0004673">
    <property type="term" value="F:protein histidine kinase activity"/>
    <property type="evidence" value="ECO:0007669"/>
    <property type="project" value="UniProtKB-EC"/>
</dbReference>
<reference evidence="4 5" key="1">
    <citation type="journal article" date="2019" name="Nat. Microbiol.">
        <title>Mediterranean grassland soil C-N compound turnover is dependent on rainfall and depth, and is mediated by genomically divergent microorganisms.</title>
        <authorList>
            <person name="Diamond S."/>
            <person name="Andeer P.F."/>
            <person name="Li Z."/>
            <person name="Crits-Christoph A."/>
            <person name="Burstein D."/>
            <person name="Anantharaman K."/>
            <person name="Lane K.R."/>
            <person name="Thomas B.C."/>
            <person name="Pan C."/>
            <person name="Northen T.R."/>
            <person name="Banfield J.F."/>
        </authorList>
    </citation>
    <scope>NUCLEOTIDE SEQUENCE [LARGE SCALE GENOMIC DNA]</scope>
    <source>
        <strain evidence="4">WS_11</strain>
    </source>
</reference>
<gene>
    <name evidence="4" type="ORF">E6K81_02920</name>
</gene>
<dbReference type="InterPro" id="IPR036890">
    <property type="entry name" value="HATPase_C_sf"/>
</dbReference>
<dbReference type="InterPro" id="IPR003594">
    <property type="entry name" value="HATPase_dom"/>
</dbReference>
<dbReference type="PANTHER" id="PTHR43065">
    <property type="entry name" value="SENSOR HISTIDINE KINASE"/>
    <property type="match status" value="1"/>
</dbReference>
<dbReference type="PANTHER" id="PTHR43065:SF48">
    <property type="entry name" value="HISTIDINE KINASE"/>
    <property type="match status" value="1"/>
</dbReference>
<comment type="catalytic activity">
    <reaction evidence="1">
        <text>ATP + protein L-histidine = ADP + protein N-phospho-L-histidine.</text>
        <dbReference type="EC" id="2.7.13.3"/>
    </reaction>
</comment>
<dbReference type="AlphaFoldDB" id="A0A538UD42"/>
<evidence type="ECO:0000313" key="4">
    <source>
        <dbReference type="EMBL" id="TMQ73804.1"/>
    </source>
</evidence>
<evidence type="ECO:0000256" key="1">
    <source>
        <dbReference type="ARBA" id="ARBA00000085"/>
    </source>
</evidence>
<comment type="caution">
    <text evidence="4">The sequence shown here is derived from an EMBL/GenBank/DDBJ whole genome shotgun (WGS) entry which is preliminary data.</text>
</comment>
<evidence type="ECO:0000313" key="5">
    <source>
        <dbReference type="Proteomes" id="UP000319771"/>
    </source>
</evidence>
<organism evidence="4 5">
    <name type="scientific">Eiseniibacteriota bacterium</name>
    <dbReference type="NCBI Taxonomy" id="2212470"/>
    <lineage>
        <taxon>Bacteria</taxon>
        <taxon>Candidatus Eiseniibacteriota</taxon>
    </lineage>
</organism>
<dbReference type="EMBL" id="VBPB01000041">
    <property type="protein sequence ID" value="TMQ73804.1"/>
    <property type="molecule type" value="Genomic_DNA"/>
</dbReference>
<name>A0A538UD42_UNCEI</name>
<dbReference type="SMART" id="SM00387">
    <property type="entry name" value="HATPase_c"/>
    <property type="match status" value="1"/>
</dbReference>
<sequence>RATLSPLERADREEAVADWLRRQRLDAETIAAAAETPLTVASLTRLEHTLGPEAIGYAVRAVVASCRVRALAAEVQAAASRIHTLVAAIKGFTYMDQSRVPAPVAIGQGLADTLAVLGGKARTRGVRVSLRVQDGLPAIEGFGGELNQVWANLIANAIEAAPESGQIEVTAEARDHEVVVRVVDDGPGVPEAIREKIFDPFFTTKPQGEGTGLGLDISQRLVREHGGRIELESRPGRTEFRVILPRRTAVA</sequence>
<protein>
    <recommendedName>
        <fullName evidence="2">histidine kinase</fullName>
        <ecNumber evidence="2">2.7.13.3</ecNumber>
    </recommendedName>
</protein>
<evidence type="ECO:0000256" key="2">
    <source>
        <dbReference type="ARBA" id="ARBA00012438"/>
    </source>
</evidence>
<proteinExistence type="predicted"/>
<feature type="domain" description="Histidine kinase" evidence="3">
    <location>
        <begin position="29"/>
        <end position="248"/>
    </location>
</feature>
<feature type="non-terminal residue" evidence="4">
    <location>
        <position position="1"/>
    </location>
</feature>
<evidence type="ECO:0000259" key="3">
    <source>
        <dbReference type="PROSITE" id="PS50109"/>
    </source>
</evidence>
<dbReference type="PROSITE" id="PS50109">
    <property type="entry name" value="HIS_KIN"/>
    <property type="match status" value="1"/>
</dbReference>
<dbReference type="Proteomes" id="UP000319771">
    <property type="component" value="Unassembled WGS sequence"/>
</dbReference>
<dbReference type="Pfam" id="PF02518">
    <property type="entry name" value="HATPase_c"/>
    <property type="match status" value="1"/>
</dbReference>
<dbReference type="PRINTS" id="PR00344">
    <property type="entry name" value="BCTRLSENSOR"/>
</dbReference>
<accession>A0A538UD42</accession>
<dbReference type="EC" id="2.7.13.3" evidence="2"/>